<dbReference type="Proteomes" id="UP000494216">
    <property type="component" value="Unassembled WGS sequence"/>
</dbReference>
<reference evidence="2 3" key="1">
    <citation type="submission" date="2020-02" db="EMBL/GenBank/DDBJ databases">
        <authorList>
            <person name="Hogendoorn C."/>
        </authorList>
    </citation>
    <scope>NUCLEOTIDE SEQUENCE [LARGE SCALE GENOMIC DNA]</scope>
    <source>
        <strain evidence="2">METHB21</strain>
    </source>
</reference>
<feature type="compositionally biased region" description="Polar residues" evidence="1">
    <location>
        <begin position="1"/>
        <end position="17"/>
    </location>
</feature>
<evidence type="ECO:0000256" key="1">
    <source>
        <dbReference type="SAM" id="MobiDB-lite"/>
    </source>
</evidence>
<dbReference type="AlphaFoldDB" id="A0A8S0YAR3"/>
<proteinExistence type="predicted"/>
<keyword evidence="3" id="KW-1185">Reference proteome</keyword>
<dbReference type="NCBIfam" id="NF046101">
    <property type="entry name" value="PA3496_fam"/>
    <property type="match status" value="1"/>
</dbReference>
<dbReference type="RefSeq" id="WP_174627182.1">
    <property type="nucleotide sequence ID" value="NZ_CADCXN010000102.1"/>
</dbReference>
<name>A0A8S0YAR3_9GAMM</name>
<feature type="region of interest" description="Disordered" evidence="1">
    <location>
        <begin position="1"/>
        <end position="28"/>
    </location>
</feature>
<sequence>MAKTSTKSVAKTGAQNKPETEQDNTDIFDDNEYAALPDGMEKQAVKRDARRKIEIYWEKRRLKEEFDDFDESEFGF</sequence>
<comment type="caution">
    <text evidence="2">The sequence shown here is derived from an EMBL/GenBank/DDBJ whole genome shotgun (WGS) entry which is preliminary data.</text>
</comment>
<dbReference type="InterPro" id="IPR058059">
    <property type="entry name" value="PA3496-like"/>
</dbReference>
<gene>
    <name evidence="2" type="ORF">METHB2_70014</name>
</gene>
<protein>
    <submittedName>
        <fullName evidence="2">Uncharacterized protein</fullName>
    </submittedName>
</protein>
<evidence type="ECO:0000313" key="2">
    <source>
        <dbReference type="EMBL" id="CAA9892407.1"/>
    </source>
</evidence>
<dbReference type="EMBL" id="CADCXN010000102">
    <property type="protein sequence ID" value="CAA9892407.1"/>
    <property type="molecule type" value="Genomic_DNA"/>
</dbReference>
<organism evidence="2 3">
    <name type="scientific">Candidatus Methylobacter favarea</name>
    <dbReference type="NCBI Taxonomy" id="2707345"/>
    <lineage>
        <taxon>Bacteria</taxon>
        <taxon>Pseudomonadati</taxon>
        <taxon>Pseudomonadota</taxon>
        <taxon>Gammaproteobacteria</taxon>
        <taxon>Methylococcales</taxon>
        <taxon>Methylococcaceae</taxon>
        <taxon>Methylobacter</taxon>
    </lineage>
</organism>
<evidence type="ECO:0000313" key="3">
    <source>
        <dbReference type="Proteomes" id="UP000494216"/>
    </source>
</evidence>
<accession>A0A8S0YAR3</accession>